<feature type="region of interest" description="Disordered" evidence="2">
    <location>
        <begin position="706"/>
        <end position="734"/>
    </location>
</feature>
<dbReference type="GO" id="GO:0005546">
    <property type="term" value="F:phosphatidylinositol-4,5-bisphosphate binding"/>
    <property type="evidence" value="ECO:0007669"/>
    <property type="project" value="TreeGrafter"/>
</dbReference>
<dbReference type="EMBL" id="JARGDH010000001">
    <property type="protein sequence ID" value="KAL0279930.1"/>
    <property type="molecule type" value="Genomic_DNA"/>
</dbReference>
<evidence type="ECO:0000256" key="1">
    <source>
        <dbReference type="ARBA" id="ARBA00022737"/>
    </source>
</evidence>
<evidence type="ECO:0000256" key="2">
    <source>
        <dbReference type="SAM" id="MobiDB-lite"/>
    </source>
</evidence>
<evidence type="ECO:0000259" key="3">
    <source>
        <dbReference type="Pfam" id="PF24915"/>
    </source>
</evidence>
<reference evidence="4" key="1">
    <citation type="journal article" date="2024" name="Gigascience">
        <title>Chromosome-level genome of the poultry shaft louse Menopon gallinae provides insight into the host-switching and adaptive evolution of parasitic lice.</title>
        <authorList>
            <person name="Xu Y."/>
            <person name="Ma L."/>
            <person name="Liu S."/>
            <person name="Liang Y."/>
            <person name="Liu Q."/>
            <person name="He Z."/>
            <person name="Tian L."/>
            <person name="Duan Y."/>
            <person name="Cai W."/>
            <person name="Li H."/>
            <person name="Song F."/>
        </authorList>
    </citation>
    <scope>NUCLEOTIDE SEQUENCE</scope>
    <source>
        <strain evidence="4">Cailab_2023a</strain>
    </source>
</reference>
<dbReference type="GO" id="GO:0010314">
    <property type="term" value="F:phosphatidylinositol-5-phosphate binding"/>
    <property type="evidence" value="ECO:0007669"/>
    <property type="project" value="TreeGrafter"/>
</dbReference>
<dbReference type="GO" id="GO:0043325">
    <property type="term" value="F:phosphatidylinositol-3,4-bisphosphate binding"/>
    <property type="evidence" value="ECO:0007669"/>
    <property type="project" value="TreeGrafter"/>
</dbReference>
<dbReference type="PANTHER" id="PTHR46607">
    <property type="entry name" value="SEC14 DOMAIN AND SPECTRIN REPEAT-CONTAINING PROTEIN 1"/>
    <property type="match status" value="1"/>
</dbReference>
<sequence length="831" mass="94934">MEKKCVDAREITMLETRVSMVTKWILGTAEKMLNSQQEVGYDVPSSEELRAEHEALELQCRETYGHYAELLHKIDTLPQLNIKIPEDLKSQRDFMDFVCRSFATRLERRRNILITCLRFYRLVTEYFERTSEVFETLVMYIDVDSLESADCTLQELQESQTNIDFLAKELVKEGEKLSDMLSMPVKDALGRDVDVNYENDIINVQEILEATLSRKQLFSDSVDLQKLTLEQVTHIHVYEKDAKQAVQWLNDLFQVMMKEYIHVGCNVHEIQMMKEEHQAFQETAKGTYEYGCQLLNAALALRHSCKLSEEYNNELTQSLRQVWNRLQTVGQEQMTRLRVSAVFHRSVEEHCKQLRELTLSVQSVSRISDAGKRRSRIRKFLHTRERLLLEVGRMVRLGRLLRTRLKEPVYPEQQSVDDSHMSSVEAISEKLSEVTNLAEQLDEALCNAQVDGASSAGATVTPNIKKILDGTASTTPEEWYSNLRPAQQKTPNTSSDSKSEDEFVTASECTCTPPSRSSSFQTASEGGAISPWWEIDPTSDSDEKTKTETPETVKKSSPLRINSEMPTEVVVREVTETTSLKVSSSGSLGVTSFLLENSSCLLRPDMSPSEIADRRTAPEPSNATEIVRHLSEIVKNNESYVPVLEEQKYAEASKSEYRYDGDTSSQYSSELLNADFSAVPSAQNHSKSLSYETDNTDMSLPKFSAEIPPALPRFDKTERPRPKSQLQRTESDETSKIYIIDASTPSPKSKRYMETCFDDLELRKTVEAEVHRQEEAPRKVSDLNHNELEERIKEVRHRRRPVTTIDLQGACALPDYYYQTQLTKMAIKGIF</sequence>
<dbReference type="Pfam" id="PF24915">
    <property type="entry name" value="Spectrin_SESTD1"/>
    <property type="match status" value="1"/>
</dbReference>
<evidence type="ECO:0000313" key="4">
    <source>
        <dbReference type="EMBL" id="KAL0279929.1"/>
    </source>
</evidence>
<gene>
    <name evidence="4" type="ORF">PYX00_001381</name>
</gene>
<proteinExistence type="predicted"/>
<dbReference type="GO" id="GO:0032266">
    <property type="term" value="F:phosphatidylinositol-3-phosphate binding"/>
    <property type="evidence" value="ECO:0007669"/>
    <property type="project" value="TreeGrafter"/>
</dbReference>
<dbReference type="GO" id="GO:0070273">
    <property type="term" value="F:phosphatidylinositol-4-phosphate binding"/>
    <property type="evidence" value="ECO:0007669"/>
    <property type="project" value="TreeGrafter"/>
</dbReference>
<dbReference type="SUPFAM" id="SSF46966">
    <property type="entry name" value="Spectrin repeat"/>
    <property type="match status" value="2"/>
</dbReference>
<comment type="caution">
    <text evidence="4">The sequence shown here is derived from an EMBL/GenBank/DDBJ whole genome shotgun (WGS) entry which is preliminary data.</text>
</comment>
<dbReference type="PANTHER" id="PTHR46607:SF1">
    <property type="entry name" value="SEC14 DOMAIN AND SPECTRIN REPEAT-CONTAINING PROTEIN 1"/>
    <property type="match status" value="1"/>
</dbReference>
<feature type="compositionally biased region" description="Polar residues" evidence="2">
    <location>
        <begin position="507"/>
        <end position="524"/>
    </location>
</feature>
<organism evidence="4">
    <name type="scientific">Menopon gallinae</name>
    <name type="common">poultry shaft louse</name>
    <dbReference type="NCBI Taxonomy" id="328185"/>
    <lineage>
        <taxon>Eukaryota</taxon>
        <taxon>Metazoa</taxon>
        <taxon>Ecdysozoa</taxon>
        <taxon>Arthropoda</taxon>
        <taxon>Hexapoda</taxon>
        <taxon>Insecta</taxon>
        <taxon>Pterygota</taxon>
        <taxon>Neoptera</taxon>
        <taxon>Paraneoptera</taxon>
        <taxon>Psocodea</taxon>
        <taxon>Troctomorpha</taxon>
        <taxon>Phthiraptera</taxon>
        <taxon>Amblycera</taxon>
        <taxon>Menoponidae</taxon>
        <taxon>Menopon</taxon>
    </lineage>
</organism>
<feature type="region of interest" description="Disordered" evidence="2">
    <location>
        <begin position="478"/>
        <end position="557"/>
    </location>
</feature>
<feature type="compositionally biased region" description="Polar residues" evidence="2">
    <location>
        <begin position="484"/>
        <end position="496"/>
    </location>
</feature>
<name>A0AAW2ICJ1_9NEOP</name>
<dbReference type="InterPro" id="IPR056804">
    <property type="entry name" value="Spectrin_SESTD1"/>
</dbReference>
<keyword evidence="1" id="KW-0677">Repeat</keyword>
<dbReference type="AlphaFoldDB" id="A0AAW2ICJ1"/>
<dbReference type="GO" id="GO:0080025">
    <property type="term" value="F:phosphatidylinositol-3,5-bisphosphate binding"/>
    <property type="evidence" value="ECO:0007669"/>
    <property type="project" value="TreeGrafter"/>
</dbReference>
<dbReference type="EMBL" id="JARGDH010000001">
    <property type="protein sequence ID" value="KAL0279929.1"/>
    <property type="molecule type" value="Genomic_DNA"/>
</dbReference>
<protein>
    <recommendedName>
        <fullName evidence="3">SESTD1-like spectrin repeats region domain-containing protein</fullName>
    </recommendedName>
</protein>
<dbReference type="Gene3D" id="1.20.58.60">
    <property type="match status" value="2"/>
</dbReference>
<accession>A0AAW2ICJ1</accession>
<feature type="domain" description="SESTD1-like spectrin repeats region" evidence="3">
    <location>
        <begin position="115"/>
        <end position="219"/>
    </location>
</feature>
<feature type="compositionally biased region" description="Basic and acidic residues" evidence="2">
    <location>
        <begin position="541"/>
        <end position="554"/>
    </location>
</feature>